<accession>A0ABN8QMR1</accession>
<feature type="coiled-coil region" evidence="1">
    <location>
        <begin position="448"/>
        <end position="475"/>
    </location>
</feature>
<dbReference type="SUPFAM" id="SSF52058">
    <property type="entry name" value="L domain-like"/>
    <property type="match status" value="1"/>
</dbReference>
<dbReference type="InterPro" id="IPR000048">
    <property type="entry name" value="IQ_motif_EF-hand-BS"/>
</dbReference>
<evidence type="ECO:0000256" key="2">
    <source>
        <dbReference type="SAM" id="MobiDB-lite"/>
    </source>
</evidence>
<keyword evidence="1" id="KW-0175">Coiled coil</keyword>
<dbReference type="Gene3D" id="3.80.10.10">
    <property type="entry name" value="Ribonuclease Inhibitor"/>
    <property type="match status" value="1"/>
</dbReference>
<gene>
    <name evidence="3" type="ORF">PEVE_00005161</name>
</gene>
<evidence type="ECO:0000256" key="1">
    <source>
        <dbReference type="SAM" id="Coils"/>
    </source>
</evidence>
<evidence type="ECO:0008006" key="5">
    <source>
        <dbReference type="Google" id="ProtNLM"/>
    </source>
</evidence>
<keyword evidence="4" id="KW-1185">Reference proteome</keyword>
<name>A0ABN8QMR1_9CNID</name>
<proteinExistence type="predicted"/>
<evidence type="ECO:0000313" key="4">
    <source>
        <dbReference type="Proteomes" id="UP001159427"/>
    </source>
</evidence>
<evidence type="ECO:0000313" key="3">
    <source>
        <dbReference type="EMBL" id="CAH3164965.1"/>
    </source>
</evidence>
<dbReference type="Proteomes" id="UP001159427">
    <property type="component" value="Unassembled WGS sequence"/>
</dbReference>
<dbReference type="Pfam" id="PF00612">
    <property type="entry name" value="IQ"/>
    <property type="match status" value="1"/>
</dbReference>
<dbReference type="EMBL" id="CALNXI010001326">
    <property type="protein sequence ID" value="CAH3164965.1"/>
    <property type="molecule type" value="Genomic_DNA"/>
</dbReference>
<dbReference type="InterPro" id="IPR032675">
    <property type="entry name" value="LRR_dom_sf"/>
</dbReference>
<sequence>MAFDVSNKDFPRTPGRGAISKTWQKSKFEKQREEEVIRNAHERGYLKAPTVGGIWDSIGEKCDLGEISYLNMSGICLHTVKTIDLCTRLRICVLHSNYISTFDSLACCRELVYMDLHNNQIAKVPGHKFWASLTELKVVFLHDNSISKLDNVHYMAASPSISILTLYDTPLSLKPNYRHHLVNSLWSLKSLDNIVISDEEIIEDSSFGGSFSALQPSFFMKSSCSLTKENTYEEAIREVNRLIAVVNGIQAKYCPVLIIQRCIRGYLARIRFKFIQDLRLWAAVSIQRFYRHYKGFTEGGTLPPPTSPAPSRSSTALTRFDYEAYLHGAKPAYPSSPRGSSGKVLRRTRSRNVSITVEPISSIVEEGNGRTESRVTTSPVGDIEPTRKESFPVRITTRITLNLKRLETSTSDIIRAQEEAVSVQRNLGLVGIRSKKSMSESRESMRIKLATRNRIRAKSRELKKEEERIGNKDRKQKKRERIGKYYAVNVFLGRVVDTHPRTESQPIETERDPNRLRFRLSGFRPPIQKVDPLRELLISRQEAGKDVREAAREIEKKAAEEPRKIAVKRHTVTTDQRLFIRTHGTMGLACLRAVQHAYRERERADAVSSKANTVAQLREDREQAKERVKVFKQEYKEASLRRRVRDGVRTAEALKERQAKEVIEHERLSTARAVTAEQAKSRRAELAFITDFNCQHTSISNALQRHDRVSHRDERAQEIEDFVRKEKEVTEDQQVLVRRYMEHRQLLRQAETAMARADLDSHLTREANQRKAAAKERVAQIKARNRETVEYFSPPLTHAPAKLPPLAVVSPEQMDVWNDLEKFDWTPARHDRSYSEPYNRVMSSRRQRMYSLEPTFGVA</sequence>
<dbReference type="PANTHER" id="PTHR46723:SF1">
    <property type="entry name" value="LEUCINE-RICH REPEAT AND IQ DOMAIN-CONTAINING PROTEIN 3"/>
    <property type="match status" value="1"/>
</dbReference>
<reference evidence="3 4" key="1">
    <citation type="submission" date="2022-05" db="EMBL/GenBank/DDBJ databases">
        <authorList>
            <consortium name="Genoscope - CEA"/>
            <person name="William W."/>
        </authorList>
    </citation>
    <scope>NUCLEOTIDE SEQUENCE [LARGE SCALE GENOMIC DNA]</scope>
</reference>
<dbReference type="InterPro" id="IPR052859">
    <property type="entry name" value="LRR-IQ_domain_protein"/>
</dbReference>
<comment type="caution">
    <text evidence="3">The sequence shown here is derived from an EMBL/GenBank/DDBJ whole genome shotgun (WGS) entry which is preliminary data.</text>
</comment>
<feature type="region of interest" description="Disordered" evidence="2">
    <location>
        <begin position="365"/>
        <end position="385"/>
    </location>
</feature>
<feature type="coiled-coil region" evidence="1">
    <location>
        <begin position="607"/>
        <end position="641"/>
    </location>
</feature>
<dbReference type="PANTHER" id="PTHR46723">
    <property type="entry name" value="LEUCINE-RICH REPEAT AND IQ DOMAIN-CONTAINING PROTEIN 3"/>
    <property type="match status" value="1"/>
</dbReference>
<dbReference type="Gene3D" id="1.20.5.190">
    <property type="match status" value="1"/>
</dbReference>
<organism evidence="3 4">
    <name type="scientific">Porites evermanni</name>
    <dbReference type="NCBI Taxonomy" id="104178"/>
    <lineage>
        <taxon>Eukaryota</taxon>
        <taxon>Metazoa</taxon>
        <taxon>Cnidaria</taxon>
        <taxon>Anthozoa</taxon>
        <taxon>Hexacorallia</taxon>
        <taxon>Scleractinia</taxon>
        <taxon>Fungiina</taxon>
        <taxon>Poritidae</taxon>
        <taxon>Porites</taxon>
    </lineage>
</organism>
<dbReference type="PROSITE" id="PS50096">
    <property type="entry name" value="IQ"/>
    <property type="match status" value="1"/>
</dbReference>
<protein>
    <recommendedName>
        <fullName evidence="5">Leucine-rich repeat and IQ domain-containing protein 3</fullName>
    </recommendedName>
</protein>